<evidence type="ECO:0000313" key="14">
    <source>
        <dbReference type="Proteomes" id="UP000245956"/>
    </source>
</evidence>
<dbReference type="PROSITE" id="PS00138">
    <property type="entry name" value="SUBTILASE_SER"/>
    <property type="match status" value="1"/>
</dbReference>
<evidence type="ECO:0000256" key="9">
    <source>
        <dbReference type="SAM" id="MobiDB-lite"/>
    </source>
</evidence>
<feature type="active site" description="Charge relay system" evidence="6 7">
    <location>
        <position position="184"/>
    </location>
</feature>
<evidence type="ECO:0000256" key="3">
    <source>
        <dbReference type="ARBA" id="ARBA00022729"/>
    </source>
</evidence>
<evidence type="ECO:0000256" key="4">
    <source>
        <dbReference type="ARBA" id="ARBA00022801"/>
    </source>
</evidence>
<dbReference type="InterPro" id="IPR015500">
    <property type="entry name" value="Peptidase_S8_subtilisin-rel"/>
</dbReference>
<dbReference type="InterPro" id="IPR022398">
    <property type="entry name" value="Peptidase_S8_His-AS"/>
</dbReference>
<dbReference type="InterPro" id="IPR000209">
    <property type="entry name" value="Peptidase_S8/S53_dom"/>
</dbReference>
<feature type="signal peptide" evidence="10">
    <location>
        <begin position="1"/>
        <end position="20"/>
    </location>
</feature>
<evidence type="ECO:0000259" key="11">
    <source>
        <dbReference type="Pfam" id="PF00082"/>
    </source>
</evidence>
<dbReference type="EMBL" id="LCWV01000002">
    <property type="protein sequence ID" value="PWI75041.1"/>
    <property type="molecule type" value="Genomic_DNA"/>
</dbReference>
<dbReference type="InterPro" id="IPR036852">
    <property type="entry name" value="Peptidase_S8/S53_dom_sf"/>
</dbReference>
<feature type="region of interest" description="Disordered" evidence="9">
    <location>
        <begin position="394"/>
        <end position="429"/>
    </location>
</feature>
<dbReference type="GO" id="GO:0016020">
    <property type="term" value="C:membrane"/>
    <property type="evidence" value="ECO:0007669"/>
    <property type="project" value="InterPro"/>
</dbReference>
<feature type="chain" id="PRO_5015526689" evidence="10">
    <location>
        <begin position="21"/>
        <end position="949"/>
    </location>
</feature>
<accession>A0A2U3EKL0</accession>
<evidence type="ECO:0000259" key="12">
    <source>
        <dbReference type="Pfam" id="PF06280"/>
    </source>
</evidence>
<dbReference type="PROSITE" id="PS00137">
    <property type="entry name" value="SUBTILASE_HIS"/>
    <property type="match status" value="1"/>
</dbReference>
<dbReference type="InterPro" id="IPR023828">
    <property type="entry name" value="Peptidase_S8_Ser-AS"/>
</dbReference>
<feature type="compositionally biased region" description="Basic and acidic residues" evidence="9">
    <location>
        <begin position="394"/>
        <end position="404"/>
    </location>
</feature>
<feature type="active site" description="Charge relay system" evidence="6 7">
    <location>
        <position position="227"/>
    </location>
</feature>
<evidence type="ECO:0000256" key="1">
    <source>
        <dbReference type="ARBA" id="ARBA00011073"/>
    </source>
</evidence>
<evidence type="ECO:0000313" key="13">
    <source>
        <dbReference type="EMBL" id="PWI75041.1"/>
    </source>
</evidence>
<keyword evidence="5 7" id="KW-0720">Serine protease</keyword>
<dbReference type="InterPro" id="IPR050131">
    <property type="entry name" value="Peptidase_S8_subtilisin-like"/>
</dbReference>
<keyword evidence="4 7" id="KW-0378">Hydrolase</keyword>
<dbReference type="Pfam" id="PF06280">
    <property type="entry name" value="fn3_5"/>
    <property type="match status" value="1"/>
</dbReference>
<comment type="similarity">
    <text evidence="1 7 8">Belongs to the peptidase S8 family.</text>
</comment>
<feature type="domain" description="C5a peptidase/Subtilisin-like protease SBT2-like Fn3-like" evidence="12">
    <location>
        <begin position="640"/>
        <end position="752"/>
    </location>
</feature>
<dbReference type="SUPFAM" id="SSF52743">
    <property type="entry name" value="Subtilisin-like"/>
    <property type="match status" value="1"/>
</dbReference>
<protein>
    <submittedName>
        <fullName evidence="13">Subtilisin-like serine protease PR1C</fullName>
    </submittedName>
</protein>
<keyword evidence="3 10" id="KW-0732">Signal</keyword>
<evidence type="ECO:0000256" key="6">
    <source>
        <dbReference type="PIRSR" id="PIRSR615500-1"/>
    </source>
</evidence>
<gene>
    <name evidence="13" type="ORF">PCL_05699</name>
</gene>
<dbReference type="Gene3D" id="3.40.50.200">
    <property type="entry name" value="Peptidase S8/S53 domain"/>
    <property type="match status" value="2"/>
</dbReference>
<dbReference type="AlphaFoldDB" id="A0A2U3EKL0"/>
<name>A0A2U3EKL0_PURLI</name>
<evidence type="ECO:0000256" key="5">
    <source>
        <dbReference type="ARBA" id="ARBA00022825"/>
    </source>
</evidence>
<feature type="active site" description="Charge relay system" evidence="6 7">
    <location>
        <position position="569"/>
    </location>
</feature>
<evidence type="ECO:0000256" key="2">
    <source>
        <dbReference type="ARBA" id="ARBA00022670"/>
    </source>
</evidence>
<dbReference type="PROSITE" id="PS00136">
    <property type="entry name" value="SUBTILASE_ASP"/>
    <property type="match status" value="1"/>
</dbReference>
<dbReference type="PANTHER" id="PTHR43806:SF66">
    <property type="entry name" value="SERIN ENDOPEPTIDASE"/>
    <property type="match status" value="1"/>
</dbReference>
<dbReference type="InterPro" id="IPR010435">
    <property type="entry name" value="C5a/SBT2-like_Fn3"/>
</dbReference>
<evidence type="ECO:0000256" key="10">
    <source>
        <dbReference type="SAM" id="SignalP"/>
    </source>
</evidence>
<dbReference type="PROSITE" id="PS51892">
    <property type="entry name" value="SUBTILASE"/>
    <property type="match status" value="1"/>
</dbReference>
<evidence type="ECO:0000256" key="7">
    <source>
        <dbReference type="PROSITE-ProRule" id="PRU01240"/>
    </source>
</evidence>
<keyword evidence="2 7" id="KW-0645">Protease</keyword>
<dbReference type="InterPro" id="IPR023827">
    <property type="entry name" value="Peptidase_S8_Asp-AS"/>
</dbReference>
<feature type="domain" description="Peptidase S8/S53" evidence="11">
    <location>
        <begin position="175"/>
        <end position="607"/>
    </location>
</feature>
<proteinExistence type="inferred from homology"/>
<dbReference type="GO" id="GO:0006508">
    <property type="term" value="P:proteolysis"/>
    <property type="evidence" value="ECO:0007669"/>
    <property type="project" value="UniProtKB-KW"/>
</dbReference>
<comment type="caution">
    <text evidence="13">The sequence shown here is derived from an EMBL/GenBank/DDBJ whole genome shotgun (WGS) entry which is preliminary data.</text>
</comment>
<dbReference type="PRINTS" id="PR00723">
    <property type="entry name" value="SUBTILISIN"/>
</dbReference>
<dbReference type="PANTHER" id="PTHR43806">
    <property type="entry name" value="PEPTIDASE S8"/>
    <property type="match status" value="1"/>
</dbReference>
<dbReference type="Pfam" id="PF00082">
    <property type="entry name" value="Peptidase_S8"/>
    <property type="match status" value="1"/>
</dbReference>
<reference evidence="13 14" key="1">
    <citation type="journal article" date="2016" name="Front. Microbiol.">
        <title>Genome and transcriptome sequences reveal the specific parasitism of the nematophagous Purpureocillium lilacinum 36-1.</title>
        <authorList>
            <person name="Xie J."/>
            <person name="Li S."/>
            <person name="Mo C."/>
            <person name="Xiao X."/>
            <person name="Peng D."/>
            <person name="Wang G."/>
            <person name="Xiao Y."/>
        </authorList>
    </citation>
    <scope>NUCLEOTIDE SEQUENCE [LARGE SCALE GENOMIC DNA]</scope>
    <source>
        <strain evidence="13 14">36-1</strain>
    </source>
</reference>
<dbReference type="Proteomes" id="UP000245956">
    <property type="component" value="Unassembled WGS sequence"/>
</dbReference>
<sequence length="949" mass="101548">MLYPDFLLWWLHVAPTVTWSAHAATDATEATAATNKQLSNDAFIIECSNKPCTKIVGDRVEAAGGAVRRNFDSPIFTGLSAQLPHTVNKEEQRSILRHTDGVIGMWMLESNQRDTKARSKRHLRTGIPKVRPETAESDDMQSPGLNLSAHILDISPQWSHVQTQIDKLRAEGLRGSDITIAMIDTGVDYRHPALGGCFGEGCHVAFGLNLLDDGESGDPKDCTPERHGTTVGGILGGYHKEGGFVGVAPNATLGAYRVVGCDSLGEEDDMLAGWLKAYEDGAQVITSSAGLQTQNWVDRPLALVASRIASKGVPCIVGLGNERWKGLFHATNPSTGLGVISVNSFGRRTTNFDQRGTYSTGNGNHTTEFAFGLKEGASLGWDTAERTVHDVDADFGDKPDDTGDHVTATAKPHDPENPCRPSPGNDSQSQDLIGRVALIRHTPGTNKCGFVDRVRNAVARGAKHILAWEEGDDPRLLLNARDAKTVGATDTVGITTSAVGKQMAQALAAGKQVTMRRTGYAHIEGGDIGRLSAFGPTWSLDIKPSIGAPGEKIYALTEDGGYALGSGTSFAAPLVAGVVALVGEARGSFDPSLIESLLITTATPQADSHGFLSVAQQGGGLLRAWDAAHATTLITPAGLAFNDTDHRVQSISLEITNSGKSVVSYRLSNKAATTLYTLTEDLKLAEFDVKVAQAVAEIRLSRDSLTLQPGQAASVEVSAVDPQGLDLARLPLWSGWIAISGSDGKNLTVPYLGLAGSLRSASMISQKPMRISYEESSHSTLADFKQLVFPDPPTANLPGSSRTKEDWGMRHLPSIWIRFDLALDTTELRLVLVATDKPGETNTTRADGDVAVKPHIQGSAIIDRLPGYPKYLVQRGSLKVEWSGLLASGQYAQPGTYKIVAQALSVMGDASNSSHWDTVHSTTFSIFYEHNVVSVEEDFWANYQSEGTT</sequence>
<dbReference type="GO" id="GO:0004252">
    <property type="term" value="F:serine-type endopeptidase activity"/>
    <property type="evidence" value="ECO:0007669"/>
    <property type="project" value="UniProtKB-UniRule"/>
</dbReference>
<evidence type="ECO:0000256" key="8">
    <source>
        <dbReference type="RuleBase" id="RU003355"/>
    </source>
</evidence>
<organism evidence="13 14">
    <name type="scientific">Purpureocillium lilacinum</name>
    <name type="common">Paecilomyces lilacinus</name>
    <dbReference type="NCBI Taxonomy" id="33203"/>
    <lineage>
        <taxon>Eukaryota</taxon>
        <taxon>Fungi</taxon>
        <taxon>Dikarya</taxon>
        <taxon>Ascomycota</taxon>
        <taxon>Pezizomycotina</taxon>
        <taxon>Sordariomycetes</taxon>
        <taxon>Hypocreomycetidae</taxon>
        <taxon>Hypocreales</taxon>
        <taxon>Ophiocordycipitaceae</taxon>
        <taxon>Purpureocillium</taxon>
    </lineage>
</organism>